<dbReference type="RefSeq" id="WP_345376321.1">
    <property type="nucleotide sequence ID" value="NZ_BAABLM010000005.1"/>
</dbReference>
<proteinExistence type="predicted"/>
<dbReference type="PIRSF" id="PIRSF008757">
    <property type="entry name" value="UCP008757"/>
    <property type="match status" value="1"/>
</dbReference>
<dbReference type="Proteomes" id="UP001501295">
    <property type="component" value="Unassembled WGS sequence"/>
</dbReference>
<dbReference type="PANTHER" id="PTHR28255">
    <property type="match status" value="1"/>
</dbReference>
<dbReference type="Pfam" id="PF03928">
    <property type="entry name" value="HbpS-like"/>
    <property type="match status" value="1"/>
</dbReference>
<dbReference type="Gene3D" id="3.30.450.150">
    <property type="entry name" value="Haem-degrading domain"/>
    <property type="match status" value="1"/>
</dbReference>
<dbReference type="InterPro" id="IPR038084">
    <property type="entry name" value="PduO/GlcC-like_sf"/>
</dbReference>
<dbReference type="PANTHER" id="PTHR28255:SF1">
    <property type="entry name" value="UPF0303 PROTEIN YBR137W"/>
    <property type="match status" value="1"/>
</dbReference>
<dbReference type="InterPro" id="IPR010371">
    <property type="entry name" value="YBR137W-like"/>
</dbReference>
<gene>
    <name evidence="1" type="ORF">GCM10025780_25920</name>
</gene>
<dbReference type="EMBL" id="BAABLM010000005">
    <property type="protein sequence ID" value="GAA4679631.1"/>
    <property type="molecule type" value="Genomic_DNA"/>
</dbReference>
<dbReference type="InterPro" id="IPR005624">
    <property type="entry name" value="PduO/GlcC-like"/>
</dbReference>
<name>A0ABP8W2K1_9MICO</name>
<organism evidence="1 2">
    <name type="scientific">Frondihabitans cladoniiphilus</name>
    <dbReference type="NCBI Taxonomy" id="715785"/>
    <lineage>
        <taxon>Bacteria</taxon>
        <taxon>Bacillati</taxon>
        <taxon>Actinomycetota</taxon>
        <taxon>Actinomycetes</taxon>
        <taxon>Micrococcales</taxon>
        <taxon>Microbacteriaceae</taxon>
        <taxon>Frondihabitans</taxon>
    </lineage>
</organism>
<sequence length="180" mass="18756">MTSLDDTYLAFAAKLDGLSGDDDAFLAELHRQEAALRFASFSLEDAWTLGQTARGIAARLSLPVAVILFVGHQRAFHSSLPGAAPENDAWAGRKIKAVEHVLHSSLAIATSNAITGDSINDRLPAADYAAAGGAFPLFVESGIHIGSLGVSGLPSIHDHALVVTAVADFLGRTDALELGL</sequence>
<protein>
    <submittedName>
        <fullName evidence="1">Heme-degrading domain-containing protein</fullName>
    </submittedName>
</protein>
<comment type="caution">
    <text evidence="1">The sequence shown here is derived from an EMBL/GenBank/DDBJ whole genome shotgun (WGS) entry which is preliminary data.</text>
</comment>
<evidence type="ECO:0000313" key="2">
    <source>
        <dbReference type="Proteomes" id="UP001501295"/>
    </source>
</evidence>
<reference evidence="2" key="1">
    <citation type="journal article" date="2019" name="Int. J. Syst. Evol. Microbiol.">
        <title>The Global Catalogue of Microorganisms (GCM) 10K type strain sequencing project: providing services to taxonomists for standard genome sequencing and annotation.</title>
        <authorList>
            <consortium name="The Broad Institute Genomics Platform"/>
            <consortium name="The Broad Institute Genome Sequencing Center for Infectious Disease"/>
            <person name="Wu L."/>
            <person name="Ma J."/>
        </authorList>
    </citation>
    <scope>NUCLEOTIDE SEQUENCE [LARGE SCALE GENOMIC DNA]</scope>
    <source>
        <strain evidence="2">JCM 18956</strain>
    </source>
</reference>
<accession>A0ABP8W2K1</accession>
<keyword evidence="2" id="KW-1185">Reference proteome</keyword>
<dbReference type="SUPFAM" id="SSF143744">
    <property type="entry name" value="GlcG-like"/>
    <property type="match status" value="1"/>
</dbReference>
<evidence type="ECO:0000313" key="1">
    <source>
        <dbReference type="EMBL" id="GAA4679631.1"/>
    </source>
</evidence>